<gene>
    <name evidence="2" type="ORF">H9761_13290</name>
</gene>
<reference evidence="2" key="2">
    <citation type="submission" date="2021-04" db="EMBL/GenBank/DDBJ databases">
        <authorList>
            <person name="Gilroy R."/>
        </authorList>
    </citation>
    <scope>NUCLEOTIDE SEQUENCE</scope>
    <source>
        <strain evidence="2">USAMLcec2-132</strain>
    </source>
</reference>
<sequence length="259" mass="28115">MSRKTIIPAASVLLSLVCASLLFLNWNPEALFRQEETPVTRNDIEQGGTEDFTGSAAGEDIPRLTGAADFSEMISGLDYATAEPVGIVPTGVYSLKPWVSHYNTRTYKGRTSTGSRRAEVSTSGLDIWGSYNPYYLLELPDHTYILAQIPQTEADAIARGESVTLPIGQKAGMTDAARSRVAAVCGEYGADMDGVFYAFDNEWQEEHHTTLLLLRFGAAALLWFVLAVGLTLAGNHIFRQKEAAKGKGANQCSKNKSLS</sequence>
<keyword evidence="1" id="KW-1133">Transmembrane helix</keyword>
<protein>
    <submittedName>
        <fullName evidence="2">Uncharacterized protein</fullName>
    </submittedName>
</protein>
<comment type="caution">
    <text evidence="2">The sequence shown here is derived from an EMBL/GenBank/DDBJ whole genome shotgun (WGS) entry which is preliminary data.</text>
</comment>
<dbReference type="Proteomes" id="UP000823891">
    <property type="component" value="Unassembled WGS sequence"/>
</dbReference>
<evidence type="ECO:0000256" key="1">
    <source>
        <dbReference type="SAM" id="Phobius"/>
    </source>
</evidence>
<proteinExistence type="predicted"/>
<evidence type="ECO:0000313" key="2">
    <source>
        <dbReference type="EMBL" id="HJC24658.1"/>
    </source>
</evidence>
<accession>A0A9D2SQN9</accession>
<feature type="transmembrane region" description="Helical" evidence="1">
    <location>
        <begin position="212"/>
        <end position="233"/>
    </location>
</feature>
<keyword evidence="1" id="KW-0472">Membrane</keyword>
<dbReference type="EMBL" id="DWWS01000046">
    <property type="protein sequence ID" value="HJC24658.1"/>
    <property type="molecule type" value="Genomic_DNA"/>
</dbReference>
<keyword evidence="1" id="KW-0812">Transmembrane</keyword>
<organism evidence="2 3">
    <name type="scientific">Candidatus Eisenbergiella merdavium</name>
    <dbReference type="NCBI Taxonomy" id="2838551"/>
    <lineage>
        <taxon>Bacteria</taxon>
        <taxon>Bacillati</taxon>
        <taxon>Bacillota</taxon>
        <taxon>Clostridia</taxon>
        <taxon>Lachnospirales</taxon>
        <taxon>Lachnospiraceae</taxon>
        <taxon>Eisenbergiella</taxon>
    </lineage>
</organism>
<dbReference type="AlphaFoldDB" id="A0A9D2SQN9"/>
<reference evidence="2" key="1">
    <citation type="journal article" date="2021" name="PeerJ">
        <title>Extensive microbial diversity within the chicken gut microbiome revealed by metagenomics and culture.</title>
        <authorList>
            <person name="Gilroy R."/>
            <person name="Ravi A."/>
            <person name="Getino M."/>
            <person name="Pursley I."/>
            <person name="Horton D.L."/>
            <person name="Alikhan N.F."/>
            <person name="Baker D."/>
            <person name="Gharbi K."/>
            <person name="Hall N."/>
            <person name="Watson M."/>
            <person name="Adriaenssens E.M."/>
            <person name="Foster-Nyarko E."/>
            <person name="Jarju S."/>
            <person name="Secka A."/>
            <person name="Antonio M."/>
            <person name="Oren A."/>
            <person name="Chaudhuri R.R."/>
            <person name="La Ragione R."/>
            <person name="Hildebrand F."/>
            <person name="Pallen M.J."/>
        </authorList>
    </citation>
    <scope>NUCLEOTIDE SEQUENCE</scope>
    <source>
        <strain evidence="2">USAMLcec2-132</strain>
    </source>
</reference>
<name>A0A9D2SQN9_9FIRM</name>
<evidence type="ECO:0000313" key="3">
    <source>
        <dbReference type="Proteomes" id="UP000823891"/>
    </source>
</evidence>